<dbReference type="Pfam" id="PF01828">
    <property type="entry name" value="Peptidase_A4"/>
    <property type="match status" value="1"/>
</dbReference>
<dbReference type="STRING" id="1314785.A0A165CY40"/>
<protein>
    <recommendedName>
        <fullName evidence="5">Aspergillopepsin</fullName>
    </recommendedName>
</protein>
<keyword evidence="4" id="KW-1185">Reference proteome</keyword>
<dbReference type="PANTHER" id="PTHR37536:SF1">
    <property type="entry name" value="ASPERGILLOPEPSIN, PUTAITVE (AFU_ORTHOLOGUE AFUA_7G01200)"/>
    <property type="match status" value="1"/>
</dbReference>
<evidence type="ECO:0000256" key="2">
    <source>
        <dbReference type="SAM" id="SignalP"/>
    </source>
</evidence>
<dbReference type="GO" id="GO:0006508">
    <property type="term" value="P:proteolysis"/>
    <property type="evidence" value="ECO:0007669"/>
    <property type="project" value="InterPro"/>
</dbReference>
<dbReference type="RefSeq" id="XP_040761460.1">
    <property type="nucleotide sequence ID" value="XM_040909558.1"/>
</dbReference>
<accession>A0A165CY40</accession>
<proteinExistence type="predicted"/>
<keyword evidence="2" id="KW-0732">Signal</keyword>
<evidence type="ECO:0000313" key="4">
    <source>
        <dbReference type="Proteomes" id="UP000076871"/>
    </source>
</evidence>
<evidence type="ECO:0000313" key="3">
    <source>
        <dbReference type="EMBL" id="KZT03720.1"/>
    </source>
</evidence>
<evidence type="ECO:0000256" key="1">
    <source>
        <dbReference type="PIRSR" id="PIRSR600250-50"/>
    </source>
</evidence>
<dbReference type="InterPro" id="IPR013320">
    <property type="entry name" value="ConA-like_dom_sf"/>
</dbReference>
<name>A0A165CY40_9APHY</name>
<dbReference type="Gene3D" id="2.60.120.700">
    <property type="entry name" value="Peptidase G1"/>
    <property type="match status" value="1"/>
</dbReference>
<dbReference type="PANTHER" id="PTHR37536">
    <property type="entry name" value="PUTATIVE (AFU_ORTHOLOGUE AFUA_3G02970)-RELATED"/>
    <property type="match status" value="1"/>
</dbReference>
<feature type="signal peptide" evidence="2">
    <location>
        <begin position="1"/>
        <end position="18"/>
    </location>
</feature>
<dbReference type="GO" id="GO:0070007">
    <property type="term" value="F:glutamic-type endopeptidase activity"/>
    <property type="evidence" value="ECO:0007669"/>
    <property type="project" value="InterPro"/>
</dbReference>
<gene>
    <name evidence="3" type="ORF">LAESUDRAFT_729021</name>
</gene>
<dbReference type="InParanoid" id="A0A165CY40"/>
<dbReference type="PRINTS" id="PR00977">
    <property type="entry name" value="SCYTLDPTASE"/>
</dbReference>
<dbReference type="SUPFAM" id="SSF49899">
    <property type="entry name" value="Concanavalin A-like lectins/glucanases"/>
    <property type="match status" value="1"/>
</dbReference>
<feature type="chain" id="PRO_5007856231" description="Aspergillopepsin" evidence="2">
    <location>
        <begin position="19"/>
        <end position="265"/>
    </location>
</feature>
<dbReference type="EMBL" id="KV427642">
    <property type="protein sequence ID" value="KZT03720.1"/>
    <property type="molecule type" value="Genomic_DNA"/>
</dbReference>
<dbReference type="CDD" id="cd13426">
    <property type="entry name" value="Peptidase_G1"/>
    <property type="match status" value="1"/>
</dbReference>
<dbReference type="InterPro" id="IPR000250">
    <property type="entry name" value="Peptidase_G1"/>
</dbReference>
<dbReference type="OrthoDB" id="2862635at2759"/>
<dbReference type="AlphaFoldDB" id="A0A165CY40"/>
<sequence length="265" mass="28022">MFGASLFSYLLLATAAVAAPRGTRLAERIARRATGSHRSQPLKVIEQSIVGDVTNDVQYSPNWAGAVYAESEGSFTAVTGTFTVPTPSVPSGSSGGTYSAAAWVGIDGDTCQNAILQTGVDFTVDENGDVSYNAWYEWYPEVSYDFSGISFSAGDVVQLTVTASSTTSGTAYIENLSTEQTVTQDLSSSYALCEENAEWIVEDYEEDGSLVAFADFGTVTFTNAEATYDGETVGPSTATLINIEQDGEVLTSVSTDSSSVTISYQ</sequence>
<evidence type="ECO:0008006" key="5">
    <source>
        <dbReference type="Google" id="ProtNLM"/>
    </source>
</evidence>
<organism evidence="3 4">
    <name type="scientific">Laetiporus sulphureus 93-53</name>
    <dbReference type="NCBI Taxonomy" id="1314785"/>
    <lineage>
        <taxon>Eukaryota</taxon>
        <taxon>Fungi</taxon>
        <taxon>Dikarya</taxon>
        <taxon>Basidiomycota</taxon>
        <taxon>Agaricomycotina</taxon>
        <taxon>Agaricomycetes</taxon>
        <taxon>Polyporales</taxon>
        <taxon>Laetiporus</taxon>
    </lineage>
</organism>
<dbReference type="Proteomes" id="UP000076871">
    <property type="component" value="Unassembled WGS sequence"/>
</dbReference>
<dbReference type="InterPro" id="IPR038656">
    <property type="entry name" value="Peptidase_G1_sf"/>
</dbReference>
<dbReference type="GeneID" id="63826587"/>
<feature type="active site" description="Proton acceptor" evidence="1">
    <location>
        <position position="202"/>
    </location>
</feature>
<reference evidence="3 4" key="1">
    <citation type="journal article" date="2016" name="Mol. Biol. Evol.">
        <title>Comparative Genomics of Early-Diverging Mushroom-Forming Fungi Provides Insights into the Origins of Lignocellulose Decay Capabilities.</title>
        <authorList>
            <person name="Nagy L.G."/>
            <person name="Riley R."/>
            <person name="Tritt A."/>
            <person name="Adam C."/>
            <person name="Daum C."/>
            <person name="Floudas D."/>
            <person name="Sun H."/>
            <person name="Yadav J.S."/>
            <person name="Pangilinan J."/>
            <person name="Larsson K.H."/>
            <person name="Matsuura K."/>
            <person name="Barry K."/>
            <person name="Labutti K."/>
            <person name="Kuo R."/>
            <person name="Ohm R.A."/>
            <person name="Bhattacharya S.S."/>
            <person name="Shirouzu T."/>
            <person name="Yoshinaga Y."/>
            <person name="Martin F.M."/>
            <person name="Grigoriev I.V."/>
            <person name="Hibbett D.S."/>
        </authorList>
    </citation>
    <scope>NUCLEOTIDE SEQUENCE [LARGE SCALE GENOMIC DNA]</scope>
    <source>
        <strain evidence="3 4">93-53</strain>
    </source>
</reference>